<evidence type="ECO:0000313" key="2">
    <source>
        <dbReference type="EMBL" id="RUS87760.1"/>
    </source>
</evidence>
<comment type="caution">
    <text evidence="2">The sequence shown here is derived from an EMBL/GenBank/DDBJ whole genome shotgun (WGS) entry which is preliminary data.</text>
</comment>
<organism evidence="2 3">
    <name type="scientific">Elysia chlorotica</name>
    <name type="common">Eastern emerald elysia</name>
    <name type="synonym">Sea slug</name>
    <dbReference type="NCBI Taxonomy" id="188477"/>
    <lineage>
        <taxon>Eukaryota</taxon>
        <taxon>Metazoa</taxon>
        <taxon>Spiralia</taxon>
        <taxon>Lophotrochozoa</taxon>
        <taxon>Mollusca</taxon>
        <taxon>Gastropoda</taxon>
        <taxon>Heterobranchia</taxon>
        <taxon>Euthyneura</taxon>
        <taxon>Panpulmonata</taxon>
        <taxon>Sacoglossa</taxon>
        <taxon>Placobranchoidea</taxon>
        <taxon>Plakobranchidae</taxon>
        <taxon>Elysia</taxon>
    </lineage>
</organism>
<feature type="non-terminal residue" evidence="2">
    <location>
        <position position="1"/>
    </location>
</feature>
<feature type="region of interest" description="Disordered" evidence="1">
    <location>
        <begin position="1"/>
        <end position="98"/>
    </location>
</feature>
<dbReference type="AlphaFoldDB" id="A0A433U1T3"/>
<proteinExistence type="predicted"/>
<sequence>VTEGTVCTEQAGDPRLGGPQTSYDQERPGHEERGDQVDSLPDLGVSKRHLTSQRSRDALVTVPGDGDQREAGRGRREHGDEPEKLASRQRGERVVEPQVRDICGHGDTRHQQVQTRQAHDQEVLRAGFELEAVHIHDQQVTHYAEDHEESYEHHGRDVEQSEVVVFLPEVSGCE</sequence>
<reference evidence="2 3" key="1">
    <citation type="submission" date="2019-01" db="EMBL/GenBank/DDBJ databases">
        <title>A draft genome assembly of the solar-powered sea slug Elysia chlorotica.</title>
        <authorList>
            <person name="Cai H."/>
            <person name="Li Q."/>
            <person name="Fang X."/>
            <person name="Li J."/>
            <person name="Curtis N.E."/>
            <person name="Altenburger A."/>
            <person name="Shibata T."/>
            <person name="Feng M."/>
            <person name="Maeda T."/>
            <person name="Schwartz J.A."/>
            <person name="Shigenobu S."/>
            <person name="Lundholm N."/>
            <person name="Nishiyama T."/>
            <person name="Yang H."/>
            <person name="Hasebe M."/>
            <person name="Li S."/>
            <person name="Pierce S.K."/>
            <person name="Wang J."/>
        </authorList>
    </citation>
    <scope>NUCLEOTIDE SEQUENCE [LARGE SCALE GENOMIC DNA]</scope>
    <source>
        <strain evidence="2">EC2010</strain>
        <tissue evidence="2">Whole organism of an adult</tissue>
    </source>
</reference>
<accession>A0A433U1T3</accession>
<evidence type="ECO:0000313" key="3">
    <source>
        <dbReference type="Proteomes" id="UP000271974"/>
    </source>
</evidence>
<dbReference type="Proteomes" id="UP000271974">
    <property type="component" value="Unassembled WGS sequence"/>
</dbReference>
<gene>
    <name evidence="2" type="ORF">EGW08_004506</name>
</gene>
<dbReference type="EMBL" id="RQTK01000102">
    <property type="protein sequence ID" value="RUS87760.1"/>
    <property type="molecule type" value="Genomic_DNA"/>
</dbReference>
<name>A0A433U1T3_ELYCH</name>
<evidence type="ECO:0000256" key="1">
    <source>
        <dbReference type="SAM" id="MobiDB-lite"/>
    </source>
</evidence>
<feature type="non-terminal residue" evidence="2">
    <location>
        <position position="174"/>
    </location>
</feature>
<feature type="compositionally biased region" description="Basic and acidic residues" evidence="1">
    <location>
        <begin position="66"/>
        <end position="98"/>
    </location>
</feature>
<keyword evidence="3" id="KW-1185">Reference proteome</keyword>
<protein>
    <submittedName>
        <fullName evidence="2">Uncharacterized protein</fullName>
    </submittedName>
</protein>
<feature type="compositionally biased region" description="Basic and acidic residues" evidence="1">
    <location>
        <begin position="24"/>
        <end position="36"/>
    </location>
</feature>